<feature type="transmembrane region" description="Helical" evidence="6">
    <location>
        <begin position="117"/>
        <end position="136"/>
    </location>
</feature>
<feature type="transmembrane region" description="Helical" evidence="6">
    <location>
        <begin position="233"/>
        <end position="250"/>
    </location>
</feature>
<dbReference type="GO" id="GO:0022857">
    <property type="term" value="F:transmembrane transporter activity"/>
    <property type="evidence" value="ECO:0007669"/>
    <property type="project" value="InterPro"/>
</dbReference>
<dbReference type="AlphaFoldDB" id="A0A2S2QNS5"/>
<feature type="transmembrane region" description="Helical" evidence="6">
    <location>
        <begin position="74"/>
        <end position="97"/>
    </location>
</feature>
<feature type="transmembrane region" description="Helical" evidence="6">
    <location>
        <begin position="205"/>
        <end position="227"/>
    </location>
</feature>
<dbReference type="OrthoDB" id="6133115at2759"/>
<reference evidence="10" key="2">
    <citation type="submission" date="2025-04" db="UniProtKB">
        <authorList>
            <consortium name="RefSeq"/>
        </authorList>
    </citation>
    <scope>IDENTIFICATION</scope>
    <source>
        <tissue evidence="10">Whole body</tissue>
    </source>
</reference>
<keyword evidence="4 6" id="KW-0472">Membrane</keyword>
<feature type="compositionally biased region" description="Polar residues" evidence="5">
    <location>
        <begin position="30"/>
        <end position="46"/>
    </location>
</feature>
<gene>
    <name evidence="8" type="primary">Tret1_42</name>
    <name evidence="10" type="synonym">LOC112680842</name>
    <name evidence="8" type="ORF">g.44182</name>
</gene>
<dbReference type="Proteomes" id="UP000694846">
    <property type="component" value="Unplaced"/>
</dbReference>
<dbReference type="Pfam" id="PF00083">
    <property type="entry name" value="Sugar_tr"/>
    <property type="match status" value="1"/>
</dbReference>
<evidence type="ECO:0000256" key="2">
    <source>
        <dbReference type="ARBA" id="ARBA00022692"/>
    </source>
</evidence>
<dbReference type="InterPro" id="IPR020846">
    <property type="entry name" value="MFS_dom"/>
</dbReference>
<feature type="region of interest" description="Disordered" evidence="5">
    <location>
        <begin position="1"/>
        <end position="47"/>
    </location>
</feature>
<feature type="transmembrane region" description="Helical" evidence="6">
    <location>
        <begin position="385"/>
        <end position="406"/>
    </location>
</feature>
<dbReference type="EMBL" id="GGMS01010195">
    <property type="protein sequence ID" value="MBY79398.1"/>
    <property type="molecule type" value="Transcribed_RNA"/>
</dbReference>
<evidence type="ECO:0000259" key="7">
    <source>
        <dbReference type="PROSITE" id="PS50850"/>
    </source>
</evidence>
<evidence type="ECO:0000256" key="5">
    <source>
        <dbReference type="SAM" id="MobiDB-lite"/>
    </source>
</evidence>
<dbReference type="FunFam" id="1.20.1250.20:FF:000249">
    <property type="entry name" value="facilitated trehalose transporter Tret1"/>
    <property type="match status" value="1"/>
</dbReference>
<feature type="compositionally biased region" description="Basic and acidic residues" evidence="5">
    <location>
        <begin position="1"/>
        <end position="10"/>
    </location>
</feature>
<keyword evidence="3 6" id="KW-1133">Transmembrane helix</keyword>
<feature type="transmembrane region" description="Helical" evidence="6">
    <location>
        <begin position="356"/>
        <end position="378"/>
    </location>
</feature>
<evidence type="ECO:0000256" key="6">
    <source>
        <dbReference type="SAM" id="Phobius"/>
    </source>
</evidence>
<dbReference type="InterPro" id="IPR050549">
    <property type="entry name" value="MFS_Trehalose_Transporter"/>
</dbReference>
<dbReference type="PANTHER" id="PTHR48021:SF39">
    <property type="entry name" value="MAJOR FACILITATOR SUPERFAMILY (MFS) PROFILE DOMAIN-CONTAINING PROTEIN"/>
    <property type="match status" value="1"/>
</dbReference>
<keyword evidence="2 6" id="KW-0812">Transmembrane</keyword>
<evidence type="ECO:0000256" key="3">
    <source>
        <dbReference type="ARBA" id="ARBA00022989"/>
    </source>
</evidence>
<reference evidence="8" key="1">
    <citation type="submission" date="2018-04" db="EMBL/GenBank/DDBJ databases">
        <title>Transcriptome assembly of Sipha flava.</title>
        <authorList>
            <person name="Scully E.D."/>
            <person name="Geib S.M."/>
            <person name="Palmer N.A."/>
            <person name="Koch K."/>
            <person name="Bradshaw J."/>
            <person name="Heng-Moss T."/>
            <person name="Sarath G."/>
        </authorList>
    </citation>
    <scope>NUCLEOTIDE SEQUENCE</scope>
</reference>
<keyword evidence="9" id="KW-1185">Reference proteome</keyword>
<name>A0A2S2QNS5_9HEMI</name>
<evidence type="ECO:0000313" key="9">
    <source>
        <dbReference type="Proteomes" id="UP000694846"/>
    </source>
</evidence>
<organism evidence="8">
    <name type="scientific">Sipha flava</name>
    <name type="common">yellow sugarcane aphid</name>
    <dbReference type="NCBI Taxonomy" id="143950"/>
    <lineage>
        <taxon>Eukaryota</taxon>
        <taxon>Metazoa</taxon>
        <taxon>Ecdysozoa</taxon>
        <taxon>Arthropoda</taxon>
        <taxon>Hexapoda</taxon>
        <taxon>Insecta</taxon>
        <taxon>Pterygota</taxon>
        <taxon>Neoptera</taxon>
        <taxon>Paraneoptera</taxon>
        <taxon>Hemiptera</taxon>
        <taxon>Sternorrhyncha</taxon>
        <taxon>Aphidomorpha</taxon>
        <taxon>Aphidoidea</taxon>
        <taxon>Aphididae</taxon>
        <taxon>Sipha</taxon>
    </lineage>
</organism>
<evidence type="ECO:0000256" key="4">
    <source>
        <dbReference type="ARBA" id="ARBA00023136"/>
    </source>
</evidence>
<dbReference type="PROSITE" id="PS50850">
    <property type="entry name" value="MFS"/>
    <property type="match status" value="1"/>
</dbReference>
<dbReference type="PROSITE" id="PS00217">
    <property type="entry name" value="SUGAR_TRANSPORT_2"/>
    <property type="match status" value="1"/>
</dbReference>
<protein>
    <submittedName>
        <fullName evidence="8 10">Facilitated trehalose transporter Tret1</fullName>
    </submittedName>
</protein>
<feature type="transmembrane region" description="Helical" evidence="6">
    <location>
        <begin position="418"/>
        <end position="441"/>
    </location>
</feature>
<dbReference type="Gene3D" id="1.20.1250.20">
    <property type="entry name" value="MFS general substrate transporter like domains"/>
    <property type="match status" value="1"/>
</dbReference>
<dbReference type="InterPro" id="IPR036259">
    <property type="entry name" value="MFS_trans_sf"/>
</dbReference>
<feature type="transmembrane region" description="Helical" evidence="6">
    <location>
        <begin position="453"/>
        <end position="471"/>
    </location>
</feature>
<proteinExistence type="predicted"/>
<dbReference type="GO" id="GO:0016020">
    <property type="term" value="C:membrane"/>
    <property type="evidence" value="ECO:0007669"/>
    <property type="project" value="UniProtKB-SubCell"/>
</dbReference>
<dbReference type="PANTHER" id="PTHR48021">
    <property type="match status" value="1"/>
</dbReference>
<accession>A0A2S2QNS5</accession>
<sequence>MNPDTRKKTESALSDFPENHSNISNNSHNYQNQVQDSKSQLNNNNNEIDDSWIKPKKTFKNALPQILAVSAKNCLLLTYGMTLGLPTIAIPALYHTSASNSSSFRHDELLQLNKEQTSWFSSINLICVPLGCIISGTITQPFGRKPSMIALTLPFLLAWFLFYYASTVIELYLALALCGLCGGLLEAPVLTYVAEITEPHLRGVLGALSSTTVILGSISQFILGDFLHWRKVVLYNTIVPVIALISLLLIPESPHWLISKGRIADAEKSLCWLRGWVKPDAVQYELSMLSKSIALNEEKVRMKQNKKFYSFYMKRTFLLPYFIITATFFFGNFGGMSTLQVNAVQIFETLGSPINGYTSTLILGMAQLSGSIICLILIHWTGKRPLTLVSTLGTSLCFFVVSAYVFTKQYNEQIIANVTWIPLVFLNMAAFMTHISIRLLPWMLIGEVYPPNIRAYASGASGSSSYIFAFIANKSYFMVLDHINLSGTFLLYAIVSIVGCVVLYTMMPETEGVPLEDIQEHFANKSKTFVIKIERSDKIRRKKTWAISNPALEVDQTETHI</sequence>
<feature type="transmembrane region" description="Helical" evidence="6">
    <location>
        <begin position="171"/>
        <end position="193"/>
    </location>
</feature>
<feature type="transmembrane region" description="Helical" evidence="6">
    <location>
        <begin position="316"/>
        <end position="336"/>
    </location>
</feature>
<evidence type="ECO:0000256" key="1">
    <source>
        <dbReference type="ARBA" id="ARBA00004141"/>
    </source>
</evidence>
<evidence type="ECO:0000313" key="10">
    <source>
        <dbReference type="RefSeq" id="XP_025406843.1"/>
    </source>
</evidence>
<dbReference type="SUPFAM" id="SSF103473">
    <property type="entry name" value="MFS general substrate transporter"/>
    <property type="match status" value="1"/>
</dbReference>
<dbReference type="InterPro" id="IPR005828">
    <property type="entry name" value="MFS_sugar_transport-like"/>
</dbReference>
<feature type="transmembrane region" description="Helical" evidence="6">
    <location>
        <begin position="483"/>
        <end position="504"/>
    </location>
</feature>
<comment type="subcellular location">
    <subcellularLocation>
        <location evidence="1">Membrane</location>
        <topology evidence="1">Multi-pass membrane protein</topology>
    </subcellularLocation>
</comment>
<feature type="transmembrane region" description="Helical" evidence="6">
    <location>
        <begin position="148"/>
        <end position="165"/>
    </location>
</feature>
<dbReference type="InterPro" id="IPR005829">
    <property type="entry name" value="Sugar_transporter_CS"/>
</dbReference>
<feature type="domain" description="Major facilitator superfamily (MFS) profile" evidence="7">
    <location>
        <begin position="66"/>
        <end position="511"/>
    </location>
</feature>
<dbReference type="RefSeq" id="XP_025406843.1">
    <property type="nucleotide sequence ID" value="XM_025551058.1"/>
</dbReference>
<evidence type="ECO:0000313" key="8">
    <source>
        <dbReference type="EMBL" id="MBY79398.1"/>
    </source>
</evidence>
<feature type="compositionally biased region" description="Low complexity" evidence="5">
    <location>
        <begin position="19"/>
        <end position="29"/>
    </location>
</feature>